<name>A0A8C1JWT0_CYPCA</name>
<reference evidence="14" key="1">
    <citation type="submission" date="2025-08" db="UniProtKB">
        <authorList>
            <consortium name="Ensembl"/>
        </authorList>
    </citation>
    <scope>IDENTIFICATION</scope>
</reference>
<keyword evidence="2" id="KW-0963">Cytoplasm</keyword>
<dbReference type="Pfam" id="PF00097">
    <property type="entry name" value="zf-C3HC4"/>
    <property type="match status" value="1"/>
</dbReference>
<dbReference type="InterPro" id="IPR003877">
    <property type="entry name" value="SPRY_dom"/>
</dbReference>
<dbReference type="InterPro" id="IPR013320">
    <property type="entry name" value="ConA-like_dom_sf"/>
</dbReference>
<dbReference type="InterPro" id="IPR043136">
    <property type="entry name" value="B30.2/SPRY_sf"/>
</dbReference>
<dbReference type="FunFam" id="2.60.120.920:FF:000004">
    <property type="entry name" value="Butyrophilin subfamily 1 member A1"/>
    <property type="match status" value="1"/>
</dbReference>
<evidence type="ECO:0000256" key="7">
    <source>
        <dbReference type="ARBA" id="ARBA00022859"/>
    </source>
</evidence>
<organism evidence="14 15">
    <name type="scientific">Cyprinus carpio</name>
    <name type="common">Common carp</name>
    <dbReference type="NCBI Taxonomy" id="7962"/>
    <lineage>
        <taxon>Eukaryota</taxon>
        <taxon>Metazoa</taxon>
        <taxon>Chordata</taxon>
        <taxon>Craniata</taxon>
        <taxon>Vertebrata</taxon>
        <taxon>Euteleostomi</taxon>
        <taxon>Actinopterygii</taxon>
        <taxon>Neopterygii</taxon>
        <taxon>Teleostei</taxon>
        <taxon>Ostariophysi</taxon>
        <taxon>Cypriniformes</taxon>
        <taxon>Cyprinidae</taxon>
        <taxon>Cyprininae</taxon>
        <taxon>Cyprinus</taxon>
    </lineage>
</organism>
<dbReference type="InterPro" id="IPR013083">
    <property type="entry name" value="Znf_RING/FYVE/PHD"/>
</dbReference>
<dbReference type="Gene3D" id="2.60.120.920">
    <property type="match status" value="1"/>
</dbReference>
<dbReference type="SMART" id="SM00184">
    <property type="entry name" value="RING"/>
    <property type="match status" value="1"/>
</dbReference>
<dbReference type="Pfam" id="PF00643">
    <property type="entry name" value="zf-B_box"/>
    <property type="match status" value="1"/>
</dbReference>
<dbReference type="SUPFAM" id="SSF49899">
    <property type="entry name" value="Concanavalin A-like lectins/glucanases"/>
    <property type="match status" value="1"/>
</dbReference>
<dbReference type="Proteomes" id="UP000694427">
    <property type="component" value="Unplaced"/>
</dbReference>
<evidence type="ECO:0000256" key="8">
    <source>
        <dbReference type="PROSITE-ProRule" id="PRU00024"/>
    </source>
</evidence>
<dbReference type="Gene3D" id="3.30.40.10">
    <property type="entry name" value="Zinc/RING finger domain, C3HC4 (zinc finger)"/>
    <property type="match status" value="1"/>
</dbReference>
<evidence type="ECO:0000256" key="4">
    <source>
        <dbReference type="ARBA" id="ARBA00022723"/>
    </source>
</evidence>
<dbReference type="PROSITE" id="PS50188">
    <property type="entry name" value="B302_SPRY"/>
    <property type="match status" value="1"/>
</dbReference>
<dbReference type="Gene3D" id="3.30.160.60">
    <property type="entry name" value="Classic Zinc Finger"/>
    <property type="match status" value="1"/>
</dbReference>
<evidence type="ECO:0000256" key="3">
    <source>
        <dbReference type="ARBA" id="ARBA00022588"/>
    </source>
</evidence>
<protein>
    <submittedName>
        <fullName evidence="14">Bloodthirsty-related gene family, member 9</fullName>
    </submittedName>
</protein>
<dbReference type="InterPro" id="IPR001841">
    <property type="entry name" value="Znf_RING"/>
</dbReference>
<evidence type="ECO:0000256" key="10">
    <source>
        <dbReference type="SAM" id="MobiDB-lite"/>
    </source>
</evidence>
<keyword evidence="6" id="KW-0862">Zinc</keyword>
<dbReference type="GO" id="GO:0045087">
    <property type="term" value="P:innate immune response"/>
    <property type="evidence" value="ECO:0007669"/>
    <property type="project" value="UniProtKB-KW"/>
</dbReference>
<evidence type="ECO:0000313" key="15">
    <source>
        <dbReference type="Proteomes" id="UP000694427"/>
    </source>
</evidence>
<evidence type="ECO:0000259" key="12">
    <source>
        <dbReference type="PROSITE" id="PS50119"/>
    </source>
</evidence>
<dbReference type="Pfam" id="PF00622">
    <property type="entry name" value="SPRY"/>
    <property type="match status" value="1"/>
</dbReference>
<evidence type="ECO:0000256" key="1">
    <source>
        <dbReference type="ARBA" id="ARBA00004496"/>
    </source>
</evidence>
<dbReference type="PROSITE" id="PS50119">
    <property type="entry name" value="ZF_BBOX"/>
    <property type="match status" value="1"/>
</dbReference>
<proteinExistence type="predicted"/>
<dbReference type="CDD" id="cd13733">
    <property type="entry name" value="SPRY_PRY_C-I_1"/>
    <property type="match status" value="1"/>
</dbReference>
<dbReference type="SUPFAM" id="SSF57850">
    <property type="entry name" value="RING/U-box"/>
    <property type="match status" value="1"/>
</dbReference>
<evidence type="ECO:0000259" key="11">
    <source>
        <dbReference type="PROSITE" id="PS50089"/>
    </source>
</evidence>
<sequence>MGGAMRPMSWVETFSEMKPTVCKLKTNNLETFFLPLNNKMFSYPIARKMYARTADTQRAKAMAESPKPQEKRRNLSSLASSAGPLNEELHCNICLDVFIDPVSTPCGHNFCKMCLKKCWDSRHDYSCPICKESFNQKPNLKVNTTLRDIVDHYKKKNNLKIPPVLCDICTDTKWKALKSCPACQSSFCKAHLERHLRVPGLKQHRLINPVKNLQDHLCQKHDRPLELFCRDDQTCVCVICTVTKHKNHNNVPVEQETEEKKSELIKTQTDVQQMIQDRMKKIEQIQHSVKLRKKNTEKERTDSIELFTSLIRSIERCQSELLELMEQKQTAAETQAEELIKELEQEITELERRNTELEQLSHTEDHLHLLQIYPSLCSPMDTEIWAGISINTCVSVETLRRTLTQLQKTLDEKLSQTVLKRIQQYAVDVTLDPDTAHPDLILSEDGKKVRHGNIKQYCPDYDKRFNKYMIVLGNKGFSSGRFYFEVQVKGKTQWSLGVARESINRKGVLNLCPESGNWTLWQSNAKEYKACESSPVSLSLNVKLQKVGVFVDYEEGLVSFYDVESRSHIYSFTGQFFTDKLYPFLSPWTNDAGKNSAPLIISPVNYSE</sequence>
<keyword evidence="4" id="KW-0479">Metal-binding</keyword>
<evidence type="ECO:0000256" key="5">
    <source>
        <dbReference type="ARBA" id="ARBA00022771"/>
    </source>
</evidence>
<dbReference type="SMART" id="SM00449">
    <property type="entry name" value="SPRY"/>
    <property type="match status" value="1"/>
</dbReference>
<dbReference type="SMART" id="SM00589">
    <property type="entry name" value="PRY"/>
    <property type="match status" value="1"/>
</dbReference>
<dbReference type="InterPro" id="IPR018957">
    <property type="entry name" value="Znf_C3HC4_RING-type"/>
</dbReference>
<evidence type="ECO:0000256" key="6">
    <source>
        <dbReference type="ARBA" id="ARBA00022833"/>
    </source>
</evidence>
<feature type="domain" description="B30.2/SPRY" evidence="13">
    <location>
        <begin position="409"/>
        <end position="604"/>
    </location>
</feature>
<accession>A0A8C1JWT0</accession>
<dbReference type="InterPro" id="IPR051051">
    <property type="entry name" value="E3_ubiq-ligase_TRIM/RNF"/>
</dbReference>
<dbReference type="GO" id="GO:0005737">
    <property type="term" value="C:cytoplasm"/>
    <property type="evidence" value="ECO:0007669"/>
    <property type="project" value="UniProtKB-SubCell"/>
</dbReference>
<feature type="domain" description="RING-type" evidence="11">
    <location>
        <begin position="91"/>
        <end position="131"/>
    </location>
</feature>
<feature type="coiled-coil region" evidence="9">
    <location>
        <begin position="314"/>
        <end position="363"/>
    </location>
</feature>
<dbReference type="Ensembl" id="ENSCCRT00010042446.1">
    <property type="protein sequence ID" value="ENSCCRP00010038657.1"/>
    <property type="gene ID" value="ENSCCRG00010016516.1"/>
</dbReference>
<dbReference type="InterPro" id="IPR003879">
    <property type="entry name" value="Butyrophylin_SPRY"/>
</dbReference>
<keyword evidence="7" id="KW-0391">Immunity</keyword>
<feature type="domain" description="B box-type" evidence="12">
    <location>
        <begin position="213"/>
        <end position="253"/>
    </location>
</feature>
<reference evidence="14" key="2">
    <citation type="submission" date="2025-09" db="UniProtKB">
        <authorList>
            <consortium name="Ensembl"/>
        </authorList>
    </citation>
    <scope>IDENTIFICATION</scope>
</reference>
<keyword evidence="9" id="KW-0175">Coiled coil</keyword>
<dbReference type="SMART" id="SM00336">
    <property type="entry name" value="BBOX"/>
    <property type="match status" value="2"/>
</dbReference>
<feature type="region of interest" description="Disordered" evidence="10">
    <location>
        <begin position="56"/>
        <end position="78"/>
    </location>
</feature>
<dbReference type="InterPro" id="IPR017907">
    <property type="entry name" value="Znf_RING_CS"/>
</dbReference>
<keyword evidence="5 8" id="KW-0863">Zinc-finger</keyword>
<dbReference type="CDD" id="cd19769">
    <property type="entry name" value="Bbox2_TRIM16-like"/>
    <property type="match status" value="1"/>
</dbReference>
<evidence type="ECO:0000313" key="14">
    <source>
        <dbReference type="Ensembl" id="ENSCCRP00010038657.1"/>
    </source>
</evidence>
<evidence type="ECO:0000256" key="9">
    <source>
        <dbReference type="SAM" id="Coils"/>
    </source>
</evidence>
<evidence type="ECO:0000256" key="2">
    <source>
        <dbReference type="ARBA" id="ARBA00022490"/>
    </source>
</evidence>
<dbReference type="PANTHER" id="PTHR25465">
    <property type="entry name" value="B-BOX DOMAIN CONTAINING"/>
    <property type="match status" value="1"/>
</dbReference>
<dbReference type="PROSITE" id="PS50089">
    <property type="entry name" value="ZF_RING_2"/>
    <property type="match status" value="1"/>
</dbReference>
<keyword evidence="15" id="KW-1185">Reference proteome</keyword>
<dbReference type="SUPFAM" id="SSF57845">
    <property type="entry name" value="B-box zinc-binding domain"/>
    <property type="match status" value="1"/>
</dbReference>
<dbReference type="InterPro" id="IPR006574">
    <property type="entry name" value="PRY"/>
</dbReference>
<keyword evidence="3" id="KW-0399">Innate immunity</keyword>
<dbReference type="AlphaFoldDB" id="A0A8C1JWT0"/>
<dbReference type="InterPro" id="IPR058030">
    <property type="entry name" value="TRIM8/14/16/25/29/45/65_CC"/>
</dbReference>
<dbReference type="InterPro" id="IPR000315">
    <property type="entry name" value="Znf_B-box"/>
</dbReference>
<dbReference type="PANTHER" id="PTHR25465:SF32">
    <property type="entry name" value="BLOODTHIRSTY-RELATED GENE FAMILY, MEMBER 16 ISOFORM X1-RELATED"/>
    <property type="match status" value="1"/>
</dbReference>
<comment type="subcellular location">
    <subcellularLocation>
        <location evidence="1">Cytoplasm</location>
    </subcellularLocation>
</comment>
<evidence type="ECO:0000259" key="13">
    <source>
        <dbReference type="PROSITE" id="PS50188"/>
    </source>
</evidence>
<dbReference type="Pfam" id="PF25600">
    <property type="entry name" value="TRIM_CC"/>
    <property type="match status" value="1"/>
</dbReference>
<dbReference type="InterPro" id="IPR001870">
    <property type="entry name" value="B30.2/SPRY"/>
</dbReference>
<dbReference type="Pfam" id="PF13765">
    <property type="entry name" value="PRY"/>
    <property type="match status" value="1"/>
</dbReference>
<dbReference type="PROSITE" id="PS00518">
    <property type="entry name" value="ZF_RING_1"/>
    <property type="match status" value="1"/>
</dbReference>
<dbReference type="GO" id="GO:0008270">
    <property type="term" value="F:zinc ion binding"/>
    <property type="evidence" value="ECO:0007669"/>
    <property type="project" value="UniProtKB-KW"/>
</dbReference>
<dbReference type="Gene3D" id="4.10.830.40">
    <property type="match status" value="1"/>
</dbReference>
<dbReference type="PRINTS" id="PR01407">
    <property type="entry name" value="BUTYPHLNCDUF"/>
</dbReference>